<evidence type="ECO:0000313" key="3">
    <source>
        <dbReference type="Proteomes" id="UP000033035"/>
    </source>
</evidence>
<dbReference type="HOGENOM" id="CLU_152545_3_0_10"/>
<evidence type="ECO:0000313" key="2">
    <source>
        <dbReference type="EMBL" id="KKB49552.1"/>
    </source>
</evidence>
<dbReference type="Pfam" id="PF14053">
    <property type="entry name" value="DUF4248"/>
    <property type="match status" value="1"/>
</dbReference>
<reference evidence="2 3" key="1">
    <citation type="submission" date="2013-04" db="EMBL/GenBank/DDBJ databases">
        <title>The Genome Sequence of Parabacteroides gordonii DSM 23371.</title>
        <authorList>
            <consortium name="The Broad Institute Genomics Platform"/>
            <person name="Earl A."/>
            <person name="Ward D."/>
            <person name="Feldgarden M."/>
            <person name="Gevers D."/>
            <person name="Martens E."/>
            <person name="Sakamoto M."/>
            <person name="Benno Y."/>
            <person name="Suzuki N."/>
            <person name="Matsunaga N."/>
            <person name="Koshihara K."/>
            <person name="Seki M."/>
            <person name="Komiya H."/>
            <person name="Walker B."/>
            <person name="Young S."/>
            <person name="Zeng Q."/>
            <person name="Gargeya S."/>
            <person name="Fitzgerald M."/>
            <person name="Haas B."/>
            <person name="Abouelleil A."/>
            <person name="Allen A.W."/>
            <person name="Alvarado L."/>
            <person name="Arachchi H.M."/>
            <person name="Berlin A.M."/>
            <person name="Chapman S.B."/>
            <person name="Gainer-Dewar J."/>
            <person name="Goldberg J."/>
            <person name="Griggs A."/>
            <person name="Gujja S."/>
            <person name="Hansen M."/>
            <person name="Howarth C."/>
            <person name="Imamovic A."/>
            <person name="Ireland A."/>
            <person name="Larimer J."/>
            <person name="McCowan C."/>
            <person name="Murphy C."/>
            <person name="Pearson M."/>
            <person name="Poon T.W."/>
            <person name="Priest M."/>
            <person name="Roberts A."/>
            <person name="Saif S."/>
            <person name="Shea T."/>
            <person name="Sisk P."/>
            <person name="Sykes S."/>
            <person name="Wortman J."/>
            <person name="Nusbaum C."/>
            <person name="Birren B."/>
        </authorList>
    </citation>
    <scope>NUCLEOTIDE SEQUENCE [LARGE SCALE GENOMIC DNA]</scope>
    <source>
        <strain evidence="2 3">MS-1</strain>
    </source>
</reference>
<organism evidence="2 3">
    <name type="scientific">Parabacteroides gordonii MS-1 = DSM 23371</name>
    <dbReference type="NCBI Taxonomy" id="1203610"/>
    <lineage>
        <taxon>Bacteria</taxon>
        <taxon>Pseudomonadati</taxon>
        <taxon>Bacteroidota</taxon>
        <taxon>Bacteroidia</taxon>
        <taxon>Bacteroidales</taxon>
        <taxon>Tannerellaceae</taxon>
        <taxon>Parabacteroides</taxon>
    </lineage>
</organism>
<dbReference type="AlphaFoldDB" id="A0A0F5IWQ2"/>
<dbReference type="Proteomes" id="UP000033035">
    <property type="component" value="Unassembled WGS sequence"/>
</dbReference>
<sequence>MKREDEKGKIKSVEEEEERKWKNRSFTWMELGVLYSPTLTPAAASRRLKAWVMANGGLIRCLTKTGWNRTQRILTPRQVGCIVEVLGEP</sequence>
<dbReference type="PATRIC" id="fig|1203610.3.peg.4706"/>
<proteinExistence type="predicted"/>
<dbReference type="EMBL" id="AQHW01000025">
    <property type="protein sequence ID" value="KKB49552.1"/>
    <property type="molecule type" value="Genomic_DNA"/>
</dbReference>
<dbReference type="RefSeq" id="WP_044192438.1">
    <property type="nucleotide sequence ID" value="NZ_AUAE01000027.1"/>
</dbReference>
<accession>A0A0F5IWQ2</accession>
<protein>
    <recommendedName>
        <fullName evidence="4">DUF4248 domain-containing protein</fullName>
    </recommendedName>
</protein>
<feature type="region of interest" description="Disordered" evidence="1">
    <location>
        <begin position="1"/>
        <end position="20"/>
    </location>
</feature>
<dbReference type="InterPro" id="IPR025342">
    <property type="entry name" value="DUF4248"/>
</dbReference>
<feature type="compositionally biased region" description="Basic and acidic residues" evidence="1">
    <location>
        <begin position="1"/>
        <end position="13"/>
    </location>
</feature>
<gene>
    <name evidence="2" type="ORF">HMPREF1536_04617</name>
</gene>
<comment type="caution">
    <text evidence="2">The sequence shown here is derived from an EMBL/GenBank/DDBJ whole genome shotgun (WGS) entry which is preliminary data.</text>
</comment>
<keyword evidence="3" id="KW-1185">Reference proteome</keyword>
<dbReference type="STRING" id="1203610.HMPREF1536_04617"/>
<evidence type="ECO:0000256" key="1">
    <source>
        <dbReference type="SAM" id="MobiDB-lite"/>
    </source>
</evidence>
<name>A0A0F5IWQ2_9BACT</name>
<evidence type="ECO:0008006" key="4">
    <source>
        <dbReference type="Google" id="ProtNLM"/>
    </source>
</evidence>